<comment type="subcellular location">
    <subcellularLocation>
        <location evidence="2">Cytoplasm</location>
    </subcellularLocation>
    <subcellularLocation>
        <location evidence="2">Nucleus</location>
    </subcellularLocation>
</comment>
<evidence type="ECO:0000313" key="5">
    <source>
        <dbReference type="EMBL" id="KHJ36288.1"/>
    </source>
</evidence>
<feature type="domain" description="MPN" evidence="4">
    <location>
        <begin position="22"/>
        <end position="164"/>
    </location>
</feature>
<comment type="function">
    <text evidence="2">Component of the COP9 signalosome complex (CSN), a complex involved in various cellular and developmental processes.</text>
</comment>
<dbReference type="AlphaFoldDB" id="A0A0B1PDK0"/>
<sequence length="400" mass="44381">MNMKSTNPLISTQEFSESNFEVALHPLVLLSISDYITRHTLRHQTGPVVGALLGQQNGRQVSIEHAFDCLTLEVDGKIELNQTWFNERMQQMRDVHKSPSLDIVGWYTTLPPTGPQPIHLPIHIQILQNYNESALLLGFYPSLVANGSNSGKLPLAIFESNFETDDKSKDVGDDTMIVGIDPNPSIRFKEISYNIETGDVEMISIDTIARGGGKATAGVKETGLTIHPKDYRSDIAMEGKAEKSLMEDRTLAREEEELIAFLTAKMNAIKMLQARINLITIFLKELFHASDDIQLNEQVNRSANHIVLRSIQALLNRLTLLAPANSTEYKQELISEQNDINLISLLSSITETIKDLRGVGIKHGIIESSRNVKNRSNSQWGNSSQKAPQKGVSGVGDLLS</sequence>
<keyword evidence="6" id="KW-1185">Reference proteome</keyword>
<feature type="compositionally biased region" description="Polar residues" evidence="3">
    <location>
        <begin position="372"/>
        <end position="387"/>
    </location>
</feature>
<accession>A0A0B1PDK0</accession>
<gene>
    <name evidence="5" type="ORF">EV44_g3002</name>
</gene>
<dbReference type="InterPro" id="IPR000555">
    <property type="entry name" value="JAMM/MPN+_dom"/>
</dbReference>
<reference evidence="5 6" key="1">
    <citation type="journal article" date="2014" name="BMC Genomics">
        <title>Adaptive genomic structural variation in the grape powdery mildew pathogen, Erysiphe necator.</title>
        <authorList>
            <person name="Jones L."/>
            <person name="Riaz S."/>
            <person name="Morales-Cruz A."/>
            <person name="Amrine K.C."/>
            <person name="McGuire B."/>
            <person name="Gubler W.D."/>
            <person name="Walker M.A."/>
            <person name="Cantu D."/>
        </authorList>
    </citation>
    <scope>NUCLEOTIDE SEQUENCE [LARGE SCALE GENOMIC DNA]</scope>
    <source>
        <strain evidence="6">c</strain>
    </source>
</reference>
<keyword evidence="2" id="KW-0963">Cytoplasm</keyword>
<organism evidence="5 6">
    <name type="scientific">Uncinula necator</name>
    <name type="common">Grape powdery mildew</name>
    <dbReference type="NCBI Taxonomy" id="52586"/>
    <lineage>
        <taxon>Eukaryota</taxon>
        <taxon>Fungi</taxon>
        <taxon>Dikarya</taxon>
        <taxon>Ascomycota</taxon>
        <taxon>Pezizomycotina</taxon>
        <taxon>Leotiomycetes</taxon>
        <taxon>Erysiphales</taxon>
        <taxon>Erysiphaceae</taxon>
        <taxon>Erysiphe</taxon>
    </lineage>
</organism>
<evidence type="ECO:0000313" key="6">
    <source>
        <dbReference type="Proteomes" id="UP000030854"/>
    </source>
</evidence>
<dbReference type="STRING" id="52586.A0A0B1PDK0"/>
<dbReference type="CDD" id="cd08063">
    <property type="entry name" value="MPN_CSN6"/>
    <property type="match status" value="1"/>
</dbReference>
<dbReference type="GO" id="GO:0000338">
    <property type="term" value="P:protein deneddylation"/>
    <property type="evidence" value="ECO:0007669"/>
    <property type="project" value="InterPro"/>
</dbReference>
<keyword evidence="2" id="KW-0736">Signalosome</keyword>
<dbReference type="InterPro" id="IPR024969">
    <property type="entry name" value="EIF3F/CSN6-like_C"/>
</dbReference>
<name>A0A0B1PDK0_UNCNE</name>
<evidence type="ECO:0000256" key="2">
    <source>
        <dbReference type="RuleBase" id="RU367006"/>
    </source>
</evidence>
<evidence type="ECO:0000259" key="4">
    <source>
        <dbReference type="PROSITE" id="PS50249"/>
    </source>
</evidence>
<dbReference type="GO" id="GO:0005737">
    <property type="term" value="C:cytoplasm"/>
    <property type="evidence" value="ECO:0007669"/>
    <property type="project" value="UniProtKB-SubCell"/>
</dbReference>
<dbReference type="InterPro" id="IPR033859">
    <property type="entry name" value="MPN_CSN6"/>
</dbReference>
<evidence type="ECO:0000256" key="1">
    <source>
        <dbReference type="ARBA" id="ARBA00010893"/>
    </source>
</evidence>
<keyword evidence="2" id="KW-0539">Nucleus</keyword>
<dbReference type="Pfam" id="PF01398">
    <property type="entry name" value="JAB"/>
    <property type="match status" value="1"/>
</dbReference>
<evidence type="ECO:0000256" key="3">
    <source>
        <dbReference type="SAM" id="MobiDB-lite"/>
    </source>
</evidence>
<dbReference type="Gene3D" id="3.40.140.10">
    <property type="entry name" value="Cytidine Deaminase, domain 2"/>
    <property type="match status" value="1"/>
</dbReference>
<dbReference type="HOGENOM" id="CLU_027018_2_0_1"/>
<dbReference type="EMBL" id="JNVN01000083">
    <property type="protein sequence ID" value="KHJ36288.1"/>
    <property type="molecule type" value="Genomic_DNA"/>
</dbReference>
<dbReference type="Proteomes" id="UP000030854">
    <property type="component" value="Unassembled WGS sequence"/>
</dbReference>
<feature type="region of interest" description="Disordered" evidence="3">
    <location>
        <begin position="372"/>
        <end position="400"/>
    </location>
</feature>
<dbReference type="PANTHER" id="PTHR10540:SF8">
    <property type="entry name" value="COP9 SIGNALOSOME COMPLEX SUBUNIT 6"/>
    <property type="match status" value="1"/>
</dbReference>
<comment type="caution">
    <text evidence="5">The sequence shown here is derived from an EMBL/GenBank/DDBJ whole genome shotgun (WGS) entry which is preliminary data.</text>
</comment>
<dbReference type="GO" id="GO:0008237">
    <property type="term" value="F:metallopeptidase activity"/>
    <property type="evidence" value="ECO:0007669"/>
    <property type="project" value="InterPro"/>
</dbReference>
<dbReference type="PROSITE" id="PS50249">
    <property type="entry name" value="MPN"/>
    <property type="match status" value="1"/>
</dbReference>
<proteinExistence type="inferred from homology"/>
<protein>
    <recommendedName>
        <fullName evidence="2">COP9 signalosome complex subunit 6</fullName>
    </recommendedName>
</protein>
<dbReference type="PANTHER" id="PTHR10540">
    <property type="entry name" value="EUKARYOTIC TRANSLATION INITIATION FACTOR 3 SUBUNIT F-RELATED"/>
    <property type="match status" value="1"/>
</dbReference>
<dbReference type="InterPro" id="IPR037518">
    <property type="entry name" value="MPN"/>
</dbReference>
<dbReference type="GO" id="GO:0008180">
    <property type="term" value="C:COP9 signalosome"/>
    <property type="evidence" value="ECO:0007669"/>
    <property type="project" value="UniProtKB-UniRule"/>
</dbReference>
<dbReference type="Pfam" id="PF13012">
    <property type="entry name" value="MitMem_reg"/>
    <property type="match status" value="1"/>
</dbReference>
<comment type="similarity">
    <text evidence="1 2">Belongs to the peptidase M67A family. CSN6 subfamily.</text>
</comment>
<dbReference type="OMA" id="LVGWWST"/>